<comment type="caution">
    <text evidence="2">The sequence shown here is derived from an EMBL/GenBank/DDBJ whole genome shotgun (WGS) entry which is preliminary data.</text>
</comment>
<dbReference type="RefSeq" id="WP_186969470.1">
    <property type="nucleotide sequence ID" value="NZ_JACOPK010000003.1"/>
</dbReference>
<dbReference type="Proteomes" id="UP000641741">
    <property type="component" value="Unassembled WGS sequence"/>
</dbReference>
<evidence type="ECO:0000313" key="2">
    <source>
        <dbReference type="EMBL" id="MBC5695186.1"/>
    </source>
</evidence>
<organism evidence="2 3">
    <name type="scientific">Agathobaculum hominis</name>
    <dbReference type="NCBI Taxonomy" id="2763014"/>
    <lineage>
        <taxon>Bacteria</taxon>
        <taxon>Bacillati</taxon>
        <taxon>Bacillota</taxon>
        <taxon>Clostridia</taxon>
        <taxon>Eubacteriales</taxon>
        <taxon>Butyricicoccaceae</taxon>
        <taxon>Agathobaculum</taxon>
    </lineage>
</organism>
<keyword evidence="1" id="KW-1133">Transmembrane helix</keyword>
<keyword evidence="3" id="KW-1185">Reference proteome</keyword>
<evidence type="ECO:0008006" key="4">
    <source>
        <dbReference type="Google" id="ProtNLM"/>
    </source>
</evidence>
<keyword evidence="1" id="KW-0472">Membrane</keyword>
<dbReference type="EMBL" id="JACOPK010000003">
    <property type="protein sequence ID" value="MBC5695186.1"/>
    <property type="molecule type" value="Genomic_DNA"/>
</dbReference>
<sequence>MAAIATRDSAAYKRYNEKLPEVKAEGKSSLQLAKPPRKRRRKSLRRSVILSILAAVGASAYILYCQMQLTQLTAEVSKQSDNLSEMQAENVSLTTKKMNSMDMTEVEQHAVDDLGMVKMDNSQIEYVELTRPDVVTVAHSEHSLENVVSGLTEWFSSIVEYIR</sequence>
<accession>A0ABR7GLJ3</accession>
<name>A0ABR7GLJ3_9FIRM</name>
<evidence type="ECO:0000313" key="3">
    <source>
        <dbReference type="Proteomes" id="UP000641741"/>
    </source>
</evidence>
<proteinExistence type="predicted"/>
<reference evidence="2 3" key="1">
    <citation type="submission" date="2020-08" db="EMBL/GenBank/DDBJ databases">
        <title>Genome public.</title>
        <authorList>
            <person name="Liu C."/>
            <person name="Sun Q."/>
        </authorList>
    </citation>
    <scope>NUCLEOTIDE SEQUENCE [LARGE SCALE GENOMIC DNA]</scope>
    <source>
        <strain evidence="2 3">M2</strain>
    </source>
</reference>
<keyword evidence="1" id="KW-0812">Transmembrane</keyword>
<gene>
    <name evidence="2" type="ORF">H8S02_04390</name>
</gene>
<protein>
    <recommendedName>
        <fullName evidence="4">Cell division protein FtsL</fullName>
    </recommendedName>
</protein>
<evidence type="ECO:0000256" key="1">
    <source>
        <dbReference type="SAM" id="Phobius"/>
    </source>
</evidence>
<feature type="transmembrane region" description="Helical" evidence="1">
    <location>
        <begin position="47"/>
        <end position="64"/>
    </location>
</feature>